<proteinExistence type="predicted"/>
<name>A0AAV0MR57_9ROSI</name>
<evidence type="ECO:0000313" key="3">
    <source>
        <dbReference type="Proteomes" id="UP001154282"/>
    </source>
</evidence>
<keyword evidence="3" id="KW-1185">Reference proteome</keyword>
<evidence type="ECO:0000313" key="2">
    <source>
        <dbReference type="EMBL" id="CAI0449258.1"/>
    </source>
</evidence>
<evidence type="ECO:0000256" key="1">
    <source>
        <dbReference type="SAM" id="MobiDB-lite"/>
    </source>
</evidence>
<feature type="region of interest" description="Disordered" evidence="1">
    <location>
        <begin position="15"/>
        <end position="43"/>
    </location>
</feature>
<accession>A0AAV0MR57</accession>
<feature type="compositionally biased region" description="Low complexity" evidence="1">
    <location>
        <begin position="15"/>
        <end position="34"/>
    </location>
</feature>
<sequence length="43" mass="4309">MGMGLAARQLLQMPALPNLPTPTTTLPQPAFPSGGLPPLPSAG</sequence>
<dbReference type="AlphaFoldDB" id="A0AAV0MR57"/>
<dbReference type="Proteomes" id="UP001154282">
    <property type="component" value="Unassembled WGS sequence"/>
</dbReference>
<protein>
    <submittedName>
        <fullName evidence="2">Uncharacterized protein</fullName>
    </submittedName>
</protein>
<gene>
    <name evidence="2" type="ORF">LITE_LOCUS30100</name>
</gene>
<organism evidence="2 3">
    <name type="scientific">Linum tenue</name>
    <dbReference type="NCBI Taxonomy" id="586396"/>
    <lineage>
        <taxon>Eukaryota</taxon>
        <taxon>Viridiplantae</taxon>
        <taxon>Streptophyta</taxon>
        <taxon>Embryophyta</taxon>
        <taxon>Tracheophyta</taxon>
        <taxon>Spermatophyta</taxon>
        <taxon>Magnoliopsida</taxon>
        <taxon>eudicotyledons</taxon>
        <taxon>Gunneridae</taxon>
        <taxon>Pentapetalae</taxon>
        <taxon>rosids</taxon>
        <taxon>fabids</taxon>
        <taxon>Malpighiales</taxon>
        <taxon>Linaceae</taxon>
        <taxon>Linum</taxon>
    </lineage>
</organism>
<comment type="caution">
    <text evidence="2">The sequence shown here is derived from an EMBL/GenBank/DDBJ whole genome shotgun (WGS) entry which is preliminary data.</text>
</comment>
<dbReference type="EMBL" id="CAMGYJ010000007">
    <property type="protein sequence ID" value="CAI0449258.1"/>
    <property type="molecule type" value="Genomic_DNA"/>
</dbReference>
<reference evidence="2" key="1">
    <citation type="submission" date="2022-08" db="EMBL/GenBank/DDBJ databases">
        <authorList>
            <person name="Gutierrez-Valencia J."/>
        </authorList>
    </citation>
    <scope>NUCLEOTIDE SEQUENCE</scope>
</reference>